<gene>
    <name evidence="1" type="ORF">J1C50_06260</name>
</gene>
<reference evidence="1 2" key="1">
    <citation type="submission" date="2021-03" db="EMBL/GenBank/DDBJ databases">
        <title>First Case of infection caused by Chromobacterium haemolyticum derived from water in China.</title>
        <authorList>
            <person name="Chen J."/>
            <person name="Liu C."/>
        </authorList>
    </citation>
    <scope>NUCLEOTIDE SEQUENCE [LARGE SCALE GENOMIC DNA]</scope>
    <source>
        <strain evidence="1 2">WJ-5</strain>
    </source>
</reference>
<dbReference type="Proteomes" id="UP000664349">
    <property type="component" value="Unassembled WGS sequence"/>
</dbReference>
<evidence type="ECO:0000313" key="1">
    <source>
        <dbReference type="EMBL" id="MBO0415110.1"/>
    </source>
</evidence>
<name>A0ABS3GJ85_9NEIS</name>
<sequence>MPALRRVSFKYRSGPAALRSLSDGTAYFARPSELNDSLEAQFEPAKSSQFSVTLAEALTELAKSRQEPVGFVPDESFASEFDLHMVREDGHFKEACQRLGLFSSARRPDNQPMWAYYSNDSKGFCFELEWPDELLATYQLIPTDIQYVVEPRVHNRADDLRLALLALGEEHPDWTVDAIEKHSFSELFNRNWMARSMGRAVSTKHADWKHESELRMISPIAGPLPILKAILKRVYFVRTDFPEWKPTMMLLHQLYPNVELAQVKFSHKTPLVSIVPMMKKLIPI</sequence>
<keyword evidence="2" id="KW-1185">Reference proteome</keyword>
<dbReference type="RefSeq" id="WP_043589821.1">
    <property type="nucleotide sequence ID" value="NZ_JAEILV010000014.1"/>
</dbReference>
<accession>A0ABS3GJ85</accession>
<organism evidence="1 2">
    <name type="scientific">Chromobacterium haemolyticum</name>
    <dbReference type="NCBI Taxonomy" id="394935"/>
    <lineage>
        <taxon>Bacteria</taxon>
        <taxon>Pseudomonadati</taxon>
        <taxon>Pseudomonadota</taxon>
        <taxon>Betaproteobacteria</taxon>
        <taxon>Neisseriales</taxon>
        <taxon>Chromobacteriaceae</taxon>
        <taxon>Chromobacterium</taxon>
    </lineage>
</organism>
<dbReference type="EMBL" id="JAFLRD010000004">
    <property type="protein sequence ID" value="MBO0415110.1"/>
    <property type="molecule type" value="Genomic_DNA"/>
</dbReference>
<protein>
    <submittedName>
        <fullName evidence="1">DUF2971 domain-containing protein</fullName>
    </submittedName>
</protein>
<proteinExistence type="predicted"/>
<evidence type="ECO:0000313" key="2">
    <source>
        <dbReference type="Proteomes" id="UP000664349"/>
    </source>
</evidence>
<dbReference type="Pfam" id="PF11185">
    <property type="entry name" value="DUF2971"/>
    <property type="match status" value="1"/>
</dbReference>
<dbReference type="InterPro" id="IPR021352">
    <property type="entry name" value="DUF2971"/>
</dbReference>
<comment type="caution">
    <text evidence="1">The sequence shown here is derived from an EMBL/GenBank/DDBJ whole genome shotgun (WGS) entry which is preliminary data.</text>
</comment>